<dbReference type="EMBL" id="MU853659">
    <property type="protein sequence ID" value="KAK4139545.1"/>
    <property type="molecule type" value="Genomic_DNA"/>
</dbReference>
<organism evidence="5 6">
    <name type="scientific">Dichotomopilus funicola</name>
    <dbReference type="NCBI Taxonomy" id="1934379"/>
    <lineage>
        <taxon>Eukaryota</taxon>
        <taxon>Fungi</taxon>
        <taxon>Dikarya</taxon>
        <taxon>Ascomycota</taxon>
        <taxon>Pezizomycotina</taxon>
        <taxon>Sordariomycetes</taxon>
        <taxon>Sordariomycetidae</taxon>
        <taxon>Sordariales</taxon>
        <taxon>Chaetomiaceae</taxon>
        <taxon>Dichotomopilus</taxon>
    </lineage>
</organism>
<dbReference type="PANTHER" id="PTHR13271:SF34">
    <property type="entry name" value="N-LYSINE METHYLTRANSFERASE SETD6"/>
    <property type="match status" value="1"/>
</dbReference>
<dbReference type="GeneID" id="87818896"/>
<accession>A0AAN6UVY0</accession>
<dbReference type="Proteomes" id="UP001302676">
    <property type="component" value="Unassembled WGS sequence"/>
</dbReference>
<dbReference type="Pfam" id="PF00856">
    <property type="entry name" value="SET"/>
    <property type="match status" value="1"/>
</dbReference>
<dbReference type="PANTHER" id="PTHR13271">
    <property type="entry name" value="UNCHARACTERIZED PUTATIVE METHYLTRANSFERASE"/>
    <property type="match status" value="1"/>
</dbReference>
<dbReference type="CDD" id="cd19178">
    <property type="entry name" value="SET_SETD6"/>
    <property type="match status" value="1"/>
</dbReference>
<keyword evidence="1" id="KW-0489">Methyltransferase</keyword>
<dbReference type="GO" id="GO:0016279">
    <property type="term" value="F:protein-lysine N-methyltransferase activity"/>
    <property type="evidence" value="ECO:0007669"/>
    <property type="project" value="InterPro"/>
</dbReference>
<dbReference type="InterPro" id="IPR015353">
    <property type="entry name" value="Rubisco_LSMT_subst-bd"/>
</dbReference>
<gene>
    <name evidence="5" type="ORF">C8A04DRAFT_32992</name>
</gene>
<name>A0AAN6UVY0_9PEZI</name>
<dbReference type="AlphaFoldDB" id="A0AAN6UVY0"/>
<evidence type="ECO:0000256" key="1">
    <source>
        <dbReference type="ARBA" id="ARBA00022603"/>
    </source>
</evidence>
<comment type="caution">
    <text evidence="5">The sequence shown here is derived from an EMBL/GenBank/DDBJ whole genome shotgun (WGS) entry which is preliminary data.</text>
</comment>
<dbReference type="PROSITE" id="PS50280">
    <property type="entry name" value="SET"/>
    <property type="match status" value="1"/>
</dbReference>
<evidence type="ECO:0000313" key="5">
    <source>
        <dbReference type="EMBL" id="KAK4139545.1"/>
    </source>
</evidence>
<keyword evidence="2" id="KW-0808">Transferase</keyword>
<feature type="domain" description="SET" evidence="4">
    <location>
        <begin position="33"/>
        <end position="292"/>
    </location>
</feature>
<proteinExistence type="predicted"/>
<dbReference type="InterPro" id="IPR050600">
    <property type="entry name" value="SETD3_SETD6_MTase"/>
</dbReference>
<dbReference type="FunFam" id="3.90.1410.10:FF:000007">
    <property type="entry name" value="Ribosomal lysine N-methyltransferase 4"/>
    <property type="match status" value="1"/>
</dbReference>
<dbReference type="InterPro" id="IPR046341">
    <property type="entry name" value="SET_dom_sf"/>
</dbReference>
<evidence type="ECO:0000256" key="3">
    <source>
        <dbReference type="ARBA" id="ARBA00022691"/>
    </source>
</evidence>
<dbReference type="SUPFAM" id="SSF82199">
    <property type="entry name" value="SET domain"/>
    <property type="match status" value="1"/>
</dbReference>
<dbReference type="Gene3D" id="3.90.1420.10">
    <property type="entry name" value="Rubisco LSMT, substrate-binding domain"/>
    <property type="match status" value="1"/>
</dbReference>
<dbReference type="InterPro" id="IPR001214">
    <property type="entry name" value="SET_dom"/>
</dbReference>
<dbReference type="GO" id="GO:0005634">
    <property type="term" value="C:nucleus"/>
    <property type="evidence" value="ECO:0007669"/>
    <property type="project" value="TreeGrafter"/>
</dbReference>
<reference evidence="5" key="1">
    <citation type="journal article" date="2023" name="Mol. Phylogenet. Evol.">
        <title>Genome-scale phylogeny and comparative genomics of the fungal order Sordariales.</title>
        <authorList>
            <person name="Hensen N."/>
            <person name="Bonometti L."/>
            <person name="Westerberg I."/>
            <person name="Brannstrom I.O."/>
            <person name="Guillou S."/>
            <person name="Cros-Aarteil S."/>
            <person name="Calhoun S."/>
            <person name="Haridas S."/>
            <person name="Kuo A."/>
            <person name="Mondo S."/>
            <person name="Pangilinan J."/>
            <person name="Riley R."/>
            <person name="LaButti K."/>
            <person name="Andreopoulos B."/>
            <person name="Lipzen A."/>
            <person name="Chen C."/>
            <person name="Yan M."/>
            <person name="Daum C."/>
            <person name="Ng V."/>
            <person name="Clum A."/>
            <person name="Steindorff A."/>
            <person name="Ohm R.A."/>
            <person name="Martin F."/>
            <person name="Silar P."/>
            <person name="Natvig D.O."/>
            <person name="Lalanne C."/>
            <person name="Gautier V."/>
            <person name="Ament-Velasquez S.L."/>
            <person name="Kruys A."/>
            <person name="Hutchinson M.I."/>
            <person name="Powell A.J."/>
            <person name="Barry K."/>
            <person name="Miller A.N."/>
            <person name="Grigoriev I.V."/>
            <person name="Debuchy R."/>
            <person name="Gladieux P."/>
            <person name="Hiltunen Thoren M."/>
            <person name="Johannesson H."/>
        </authorList>
    </citation>
    <scope>NUCLEOTIDE SEQUENCE</scope>
    <source>
        <strain evidence="5">CBS 141.50</strain>
    </source>
</reference>
<evidence type="ECO:0000259" key="4">
    <source>
        <dbReference type="PROSITE" id="PS50280"/>
    </source>
</evidence>
<protein>
    <recommendedName>
        <fullName evidence="4">SET domain-containing protein</fullName>
    </recommendedName>
</protein>
<dbReference type="RefSeq" id="XP_062632916.1">
    <property type="nucleotide sequence ID" value="XM_062782283.1"/>
</dbReference>
<sequence>MEIDSDPAPAFANGTHNFATWFQALTGATFRSDLVSIEDLRQRHAGRGIIATADIAADTVLFTIPRHAIICSATSALRDKIPRVFDLDGADGDSDDEGEGSSSSQDSWTLLILVLIYEYIRGSDSPWKPYLDILPSAFDTPMFWSPAELSELQASALGGRVGKEEADEMIRTKILSVIRAHGPVFFPSGSPQLTDTQLLELAHRMGSTIMAYAFDLENDDSEENSGDNGDGEDRDEWVEDREGRTMLGMVPMADMLNADAEFNTHINHGDDALTATTLRDIKAGEEILNYYGPLPNGELLRRYGYVTPKHSRYDVVEVSWDLIEARLKERIESGSGSGVITADDWDNVKQRVRLDEDFEESFVFERVNEDPDATGRLSGDSAFHAIPEELSNQFKTLLKAIKKAGGGELVAQALDDKDLRKQLCLQVVVDALQVRERQYLTSLEDDDRLIGTDRATGRQGMAVWVRRGEKQILREAQAWARGELNELAQKILEGSYGEDGPAAKRRRI</sequence>
<dbReference type="Gene3D" id="3.90.1410.10">
    <property type="entry name" value="set domain protein methyltransferase, domain 1"/>
    <property type="match status" value="1"/>
</dbReference>
<reference evidence="5" key="2">
    <citation type="submission" date="2023-05" db="EMBL/GenBank/DDBJ databases">
        <authorList>
            <consortium name="Lawrence Berkeley National Laboratory"/>
            <person name="Steindorff A."/>
            <person name="Hensen N."/>
            <person name="Bonometti L."/>
            <person name="Westerberg I."/>
            <person name="Brannstrom I.O."/>
            <person name="Guillou S."/>
            <person name="Cros-Aarteil S."/>
            <person name="Calhoun S."/>
            <person name="Haridas S."/>
            <person name="Kuo A."/>
            <person name="Mondo S."/>
            <person name="Pangilinan J."/>
            <person name="Riley R."/>
            <person name="Labutti K."/>
            <person name="Andreopoulos B."/>
            <person name="Lipzen A."/>
            <person name="Chen C."/>
            <person name="Yanf M."/>
            <person name="Daum C."/>
            <person name="Ng V."/>
            <person name="Clum A."/>
            <person name="Ohm R."/>
            <person name="Martin F."/>
            <person name="Silar P."/>
            <person name="Natvig D."/>
            <person name="Lalanne C."/>
            <person name="Gautier V."/>
            <person name="Ament-Velasquez S.L."/>
            <person name="Kruys A."/>
            <person name="Hutchinson M.I."/>
            <person name="Powell A.J."/>
            <person name="Barry K."/>
            <person name="Miller A.N."/>
            <person name="Grigoriev I.V."/>
            <person name="Debuchy R."/>
            <person name="Gladieux P."/>
            <person name="Thoren M.H."/>
            <person name="Johannesson H."/>
        </authorList>
    </citation>
    <scope>NUCLEOTIDE SEQUENCE</scope>
    <source>
        <strain evidence="5">CBS 141.50</strain>
    </source>
</reference>
<dbReference type="GO" id="GO:0032259">
    <property type="term" value="P:methylation"/>
    <property type="evidence" value="ECO:0007669"/>
    <property type="project" value="UniProtKB-KW"/>
</dbReference>
<keyword evidence="6" id="KW-1185">Reference proteome</keyword>
<dbReference type="InterPro" id="IPR044430">
    <property type="entry name" value="SETD6_SET"/>
</dbReference>
<dbReference type="InterPro" id="IPR036464">
    <property type="entry name" value="Rubisco_LSMT_subst-bd_sf"/>
</dbReference>
<evidence type="ECO:0000256" key="2">
    <source>
        <dbReference type="ARBA" id="ARBA00022679"/>
    </source>
</evidence>
<dbReference type="Pfam" id="PF09273">
    <property type="entry name" value="Rubis-subs-bind"/>
    <property type="match status" value="1"/>
</dbReference>
<keyword evidence="3" id="KW-0949">S-adenosyl-L-methionine</keyword>
<dbReference type="SUPFAM" id="SSF81822">
    <property type="entry name" value="RuBisCo LSMT C-terminal, substrate-binding domain"/>
    <property type="match status" value="1"/>
</dbReference>
<evidence type="ECO:0000313" key="6">
    <source>
        <dbReference type="Proteomes" id="UP001302676"/>
    </source>
</evidence>